<proteinExistence type="predicted"/>
<name>A0ACB9JP25_9ASTR</name>
<reference evidence="2" key="1">
    <citation type="journal article" date="2022" name="Mol. Ecol. Resour.">
        <title>The genomes of chicory, endive, great burdock and yacon provide insights into Asteraceae palaeo-polyploidization history and plant inulin production.</title>
        <authorList>
            <person name="Fan W."/>
            <person name="Wang S."/>
            <person name="Wang H."/>
            <person name="Wang A."/>
            <person name="Jiang F."/>
            <person name="Liu H."/>
            <person name="Zhao H."/>
            <person name="Xu D."/>
            <person name="Zhang Y."/>
        </authorList>
    </citation>
    <scope>NUCLEOTIDE SEQUENCE [LARGE SCALE GENOMIC DNA]</scope>
    <source>
        <strain evidence="2">cv. Yunnan</strain>
    </source>
</reference>
<organism evidence="1 2">
    <name type="scientific">Smallanthus sonchifolius</name>
    <dbReference type="NCBI Taxonomy" id="185202"/>
    <lineage>
        <taxon>Eukaryota</taxon>
        <taxon>Viridiplantae</taxon>
        <taxon>Streptophyta</taxon>
        <taxon>Embryophyta</taxon>
        <taxon>Tracheophyta</taxon>
        <taxon>Spermatophyta</taxon>
        <taxon>Magnoliopsida</taxon>
        <taxon>eudicotyledons</taxon>
        <taxon>Gunneridae</taxon>
        <taxon>Pentapetalae</taxon>
        <taxon>asterids</taxon>
        <taxon>campanulids</taxon>
        <taxon>Asterales</taxon>
        <taxon>Asteraceae</taxon>
        <taxon>Asteroideae</taxon>
        <taxon>Heliantheae alliance</taxon>
        <taxon>Millerieae</taxon>
        <taxon>Smallanthus</taxon>
    </lineage>
</organism>
<evidence type="ECO:0000313" key="1">
    <source>
        <dbReference type="EMBL" id="KAI3821531.1"/>
    </source>
</evidence>
<evidence type="ECO:0000313" key="2">
    <source>
        <dbReference type="Proteomes" id="UP001056120"/>
    </source>
</evidence>
<keyword evidence="2" id="KW-1185">Reference proteome</keyword>
<reference evidence="1 2" key="2">
    <citation type="journal article" date="2022" name="Mol. Ecol. Resour.">
        <title>The genomes of chicory, endive, great burdock and yacon provide insights into Asteraceae paleo-polyploidization history and plant inulin production.</title>
        <authorList>
            <person name="Fan W."/>
            <person name="Wang S."/>
            <person name="Wang H."/>
            <person name="Wang A."/>
            <person name="Jiang F."/>
            <person name="Liu H."/>
            <person name="Zhao H."/>
            <person name="Xu D."/>
            <person name="Zhang Y."/>
        </authorList>
    </citation>
    <scope>NUCLEOTIDE SEQUENCE [LARGE SCALE GENOMIC DNA]</scope>
    <source>
        <strain evidence="2">cv. Yunnan</strain>
        <tissue evidence="1">Leaves</tissue>
    </source>
</reference>
<dbReference type="EMBL" id="CM042020">
    <property type="protein sequence ID" value="KAI3821531.1"/>
    <property type="molecule type" value="Genomic_DNA"/>
</dbReference>
<dbReference type="Proteomes" id="UP001056120">
    <property type="component" value="Linkage Group LG03"/>
</dbReference>
<sequence length="189" mass="21274">MNMLSANTEPEPLQPIVSDDEGVQEEPDQVLESEPEEESEEELVGVAEGANSDIDLGETLPYSVMHGEDTRSEEVRPPTPSPPRLPSPMTLHNEWVNFMVLARHRTARKTVLLLKKMVLPSLDTETLLKRHCPSSQREIGEPLHPVRPREVGSIEQIRPPNIGTREPQEDPGAQQSDHQRGLRCYHRST</sequence>
<comment type="caution">
    <text evidence="1">The sequence shown here is derived from an EMBL/GenBank/DDBJ whole genome shotgun (WGS) entry which is preliminary data.</text>
</comment>
<protein>
    <submittedName>
        <fullName evidence="1">Uncharacterized protein</fullName>
    </submittedName>
</protein>
<gene>
    <name evidence="1" type="ORF">L1987_09099</name>
</gene>
<accession>A0ACB9JP25</accession>